<gene>
    <name evidence="3" type="ORF">AL544_007990</name>
</gene>
<keyword evidence="1" id="KW-0472">Membrane</keyword>
<evidence type="ECO:0000313" key="3">
    <source>
        <dbReference type="EMBL" id="PNM56017.1"/>
    </source>
</evidence>
<name>A0A2J9UWV4_VIBMI</name>
<dbReference type="EMBL" id="LOSJ02000002">
    <property type="protein sequence ID" value="PNM56017.1"/>
    <property type="molecule type" value="Genomic_DNA"/>
</dbReference>
<feature type="transmembrane region" description="Helical" evidence="1">
    <location>
        <begin position="136"/>
        <end position="159"/>
    </location>
</feature>
<reference evidence="3" key="1">
    <citation type="submission" date="2017-12" db="EMBL/GenBank/DDBJ databases">
        <title>FDA dAtabase for Regulatory Grade micrObial Sequences (FDA-ARGOS): Supporting development and validation of Infectious Disease Dx tests.</title>
        <authorList>
            <person name="Hoffmann M."/>
            <person name="Allard M."/>
            <person name="Evans P."/>
            <person name="Brown E."/>
            <person name="Tallon L.J."/>
            <person name="Sadzewicz L."/>
            <person name="Sengamalay N."/>
            <person name="Ott S."/>
            <person name="Godinez A."/>
            <person name="Nagaraj S."/>
            <person name="Vavikolanu K."/>
            <person name="Aluvathingal J."/>
            <person name="Nadendla S."/>
            <person name="Hobson J."/>
            <person name="Sichtig H."/>
        </authorList>
    </citation>
    <scope>NUCLEOTIDE SEQUENCE [LARGE SCALE GENOMIC DNA]</scope>
    <source>
        <strain evidence="3">FDAARGOS_113</strain>
    </source>
</reference>
<dbReference type="AlphaFoldDB" id="A0A2J9UWV4"/>
<comment type="caution">
    <text evidence="3">The sequence shown here is derived from an EMBL/GenBank/DDBJ whole genome shotgun (WGS) entry which is preliminary data.</text>
</comment>
<organism evidence="3 4">
    <name type="scientific">Vibrio mimicus</name>
    <dbReference type="NCBI Taxonomy" id="674"/>
    <lineage>
        <taxon>Bacteria</taxon>
        <taxon>Pseudomonadati</taxon>
        <taxon>Pseudomonadota</taxon>
        <taxon>Gammaproteobacteria</taxon>
        <taxon>Vibrionales</taxon>
        <taxon>Vibrionaceae</taxon>
        <taxon>Vibrio</taxon>
    </lineage>
</organism>
<protein>
    <submittedName>
        <fullName evidence="3">Tripartite tricarboxylate transporter TctB family protein</fullName>
    </submittedName>
</protein>
<feature type="transmembrane region" description="Helical" evidence="1">
    <location>
        <begin position="113"/>
        <end position="129"/>
    </location>
</feature>
<sequence>MATQSKTKSIGAYCIFLFVIVLVIQQIETSLTEQGAASGGPLANAGMYPYYIVILMALFLFLDVLDTWFLRAGNNAKTVFTDERFSTWSKIITVLLVVSLTVIYQYFLSSVGYLLLTPFYLFLLFKALHAGTAARCLLGSIGITAALYVVFQEFLNVVLPTGLYQPVW</sequence>
<evidence type="ECO:0000256" key="1">
    <source>
        <dbReference type="SAM" id="Phobius"/>
    </source>
</evidence>
<dbReference type="Pfam" id="PF07331">
    <property type="entry name" value="TctB"/>
    <property type="match status" value="1"/>
</dbReference>
<dbReference type="InterPro" id="IPR009936">
    <property type="entry name" value="DUF1468"/>
</dbReference>
<feature type="transmembrane region" description="Helical" evidence="1">
    <location>
        <begin position="48"/>
        <end position="70"/>
    </location>
</feature>
<accession>A0A2J9UWV4</accession>
<feature type="transmembrane region" description="Helical" evidence="1">
    <location>
        <begin position="12"/>
        <end position="28"/>
    </location>
</feature>
<dbReference type="Proteomes" id="UP000053748">
    <property type="component" value="Unassembled WGS sequence"/>
</dbReference>
<proteinExistence type="predicted"/>
<feature type="transmembrane region" description="Helical" evidence="1">
    <location>
        <begin position="91"/>
        <end position="107"/>
    </location>
</feature>
<dbReference type="RefSeq" id="WP_000235384.1">
    <property type="nucleotide sequence ID" value="NZ_CAWMSS010000001.1"/>
</dbReference>
<evidence type="ECO:0000313" key="4">
    <source>
        <dbReference type="Proteomes" id="UP000053748"/>
    </source>
</evidence>
<feature type="domain" description="DUF1468" evidence="2">
    <location>
        <begin position="15"/>
        <end position="160"/>
    </location>
</feature>
<keyword evidence="1" id="KW-1133">Transmembrane helix</keyword>
<keyword evidence="4" id="KW-1185">Reference proteome</keyword>
<keyword evidence="1" id="KW-0812">Transmembrane</keyword>
<evidence type="ECO:0000259" key="2">
    <source>
        <dbReference type="Pfam" id="PF07331"/>
    </source>
</evidence>
<dbReference type="STRING" id="674.VM_06080"/>